<dbReference type="Proteomes" id="UP000070053">
    <property type="component" value="Unassembled WGS sequence"/>
</dbReference>
<proteinExistence type="predicted"/>
<keyword evidence="1" id="KW-1133">Transmembrane helix</keyword>
<protein>
    <submittedName>
        <fullName evidence="2">Uncharacterized protein</fullName>
    </submittedName>
</protein>
<sequence>MFKSNKWLYFLLSIPFLLLFLTFLSYGNFLLNNNGKFVHENEKIIKSAIITYLENEEKQSINSIKLLPNTARGGYDNGGDVGGSYHIHFSAYVNDNPKQSLKVELYFPDASISPFTLIKPDPFKDKKKKMSRWFIGEIELSDDSSWRKE</sequence>
<gene>
    <name evidence="2" type="ORF">SORDD21_00441</name>
</gene>
<reference evidence="2 3" key="1">
    <citation type="submission" date="2016-01" db="EMBL/GenBank/DDBJ databases">
        <title>Highly variable Streptococcus oralis are common among viridans streptococci isolated from primates.</title>
        <authorList>
            <person name="Denapaite D."/>
            <person name="Rieger M."/>
            <person name="Koendgen S."/>
            <person name="Brueckner R."/>
            <person name="Ochigava I."/>
            <person name="Kappeler P."/>
            <person name="Maetz-Rensing K."/>
            <person name="Leendertz F."/>
            <person name="Hakenbeck R."/>
        </authorList>
    </citation>
    <scope>NUCLEOTIDE SEQUENCE [LARGE SCALE GENOMIC DNA]</scope>
    <source>
        <strain evidence="2 3">DD21</strain>
    </source>
</reference>
<dbReference type="EMBL" id="LQZP01000126">
    <property type="protein sequence ID" value="KXT92327.1"/>
    <property type="molecule type" value="Genomic_DNA"/>
</dbReference>
<feature type="transmembrane region" description="Helical" evidence="1">
    <location>
        <begin position="7"/>
        <end position="26"/>
    </location>
</feature>
<evidence type="ECO:0000313" key="3">
    <source>
        <dbReference type="Proteomes" id="UP000070053"/>
    </source>
</evidence>
<keyword evidence="1" id="KW-0812">Transmembrane</keyword>
<dbReference type="OrthoDB" id="2237123at2"/>
<name>A0A139PPU3_STROR</name>
<dbReference type="RefSeq" id="WP_061453597.1">
    <property type="nucleotide sequence ID" value="NZ_JAKUWC010000003.1"/>
</dbReference>
<accession>A0A139PPU3</accession>
<evidence type="ECO:0000313" key="2">
    <source>
        <dbReference type="EMBL" id="KXT92327.1"/>
    </source>
</evidence>
<organism evidence="2 3">
    <name type="scientific">Streptococcus oralis</name>
    <dbReference type="NCBI Taxonomy" id="1303"/>
    <lineage>
        <taxon>Bacteria</taxon>
        <taxon>Bacillati</taxon>
        <taxon>Bacillota</taxon>
        <taxon>Bacilli</taxon>
        <taxon>Lactobacillales</taxon>
        <taxon>Streptococcaceae</taxon>
        <taxon>Streptococcus</taxon>
    </lineage>
</organism>
<dbReference type="AlphaFoldDB" id="A0A139PPU3"/>
<evidence type="ECO:0000256" key="1">
    <source>
        <dbReference type="SAM" id="Phobius"/>
    </source>
</evidence>
<dbReference type="PATRIC" id="fig|1303.81.peg.550"/>
<keyword evidence="1" id="KW-0472">Membrane</keyword>
<comment type="caution">
    <text evidence="2">The sequence shown here is derived from an EMBL/GenBank/DDBJ whole genome shotgun (WGS) entry which is preliminary data.</text>
</comment>